<evidence type="ECO:0000256" key="1">
    <source>
        <dbReference type="ARBA" id="ARBA00022574"/>
    </source>
</evidence>
<accession>A0A1B8Y7P5</accession>
<reference evidence="6" key="3">
    <citation type="submission" date="2016-05" db="EMBL/GenBank/DDBJ databases">
        <title>WGS assembly of Xenopus tropicalis.</title>
        <authorList>
            <person name="Sessions A."/>
            <person name="Jenkins J."/>
            <person name="Mitros T."/>
            <person name="Lyons J.T."/>
            <person name="Dichmann D.S."/>
            <person name="Robert J."/>
            <person name="Harland R.M."/>
            <person name="Rokhsar D.S."/>
        </authorList>
    </citation>
    <scope>NUCLEOTIDE SEQUENCE</scope>
    <source>
        <strain evidence="6">Nigerian</strain>
    </source>
</reference>
<dbReference type="SUPFAM" id="SSF50978">
    <property type="entry name" value="WD40 repeat-like"/>
    <property type="match status" value="1"/>
</dbReference>
<dbReference type="CDD" id="cd00200">
    <property type="entry name" value="WD40"/>
    <property type="match status" value="1"/>
</dbReference>
<dbReference type="PROSITE" id="PS50294">
    <property type="entry name" value="WD_REPEATS_REGION"/>
    <property type="match status" value="2"/>
</dbReference>
<dbReference type="Gene3D" id="2.130.10.10">
    <property type="entry name" value="YVTN repeat-like/Quinoprotein amine dehydrogenase"/>
    <property type="match status" value="1"/>
</dbReference>
<dbReference type="PROSITE" id="PS50181">
    <property type="entry name" value="FBOX"/>
    <property type="match status" value="1"/>
</dbReference>
<dbReference type="InterPro" id="IPR001680">
    <property type="entry name" value="WD40_rpt"/>
</dbReference>
<dbReference type="InterPro" id="IPR001810">
    <property type="entry name" value="F-box_dom"/>
</dbReference>
<dbReference type="SMART" id="SM00320">
    <property type="entry name" value="WD40"/>
    <property type="match status" value="4"/>
</dbReference>
<dbReference type="SMART" id="SM00256">
    <property type="entry name" value="FBOX"/>
    <property type="match status" value="1"/>
</dbReference>
<dbReference type="InterPro" id="IPR036047">
    <property type="entry name" value="F-box-like_dom_sf"/>
</dbReference>
<dbReference type="Gene3D" id="1.20.1280.50">
    <property type="match status" value="1"/>
</dbReference>
<organism evidence="6">
    <name type="scientific">Xenopus tropicalis</name>
    <name type="common">Western clawed frog</name>
    <name type="synonym">Silurana tropicalis</name>
    <dbReference type="NCBI Taxonomy" id="8364"/>
    <lineage>
        <taxon>Eukaryota</taxon>
        <taxon>Metazoa</taxon>
        <taxon>Chordata</taxon>
        <taxon>Craniata</taxon>
        <taxon>Vertebrata</taxon>
        <taxon>Euteleostomi</taxon>
        <taxon>Amphibia</taxon>
        <taxon>Batrachia</taxon>
        <taxon>Anura</taxon>
        <taxon>Pipoidea</taxon>
        <taxon>Pipidae</taxon>
        <taxon>Xenopodinae</taxon>
        <taxon>Xenopus</taxon>
        <taxon>Silurana</taxon>
    </lineage>
</organism>
<evidence type="ECO:0000256" key="3">
    <source>
        <dbReference type="ARBA" id="ARBA00022786"/>
    </source>
</evidence>
<feature type="repeat" description="WD" evidence="4">
    <location>
        <begin position="150"/>
        <end position="189"/>
    </location>
</feature>
<feature type="domain" description="F-box" evidence="5">
    <location>
        <begin position="21"/>
        <end position="61"/>
    </location>
</feature>
<feature type="repeat" description="WD" evidence="4">
    <location>
        <begin position="190"/>
        <end position="229"/>
    </location>
</feature>
<keyword evidence="2" id="KW-0677">Repeat</keyword>
<protein>
    <recommendedName>
        <fullName evidence="5">F-box domain-containing protein</fullName>
    </recommendedName>
</protein>
<name>A0A1B8Y7P5_XENTR</name>
<dbReference type="PANTHER" id="PTHR19872">
    <property type="entry name" value="UBIQUITIN LIGASE SPECIFICITY FACTOR/HREP PROTEIN"/>
    <property type="match status" value="1"/>
</dbReference>
<dbReference type="PROSITE" id="PS50082">
    <property type="entry name" value="WD_REPEATS_2"/>
    <property type="match status" value="2"/>
</dbReference>
<reference evidence="6" key="2">
    <citation type="journal article" date="2010" name="Science">
        <title>The genome of the Western clawed frog Xenopus tropicalis.</title>
        <authorList>
            <person name="Hellsten U."/>
            <person name="Harland R.M."/>
            <person name="Gilchrist M.J."/>
            <person name="Hendrix D."/>
            <person name="Jurka J."/>
            <person name="Kapitonov V."/>
            <person name="Ovcharenko I."/>
            <person name="Putnam N.H."/>
            <person name="Shu S."/>
            <person name="Taher L."/>
            <person name="Blitz I.L."/>
            <person name="Blumberg B."/>
            <person name="Dichmann D.S."/>
            <person name="Dubchak I."/>
            <person name="Amaya E."/>
            <person name="Detter J.C."/>
            <person name="Fletcher R."/>
            <person name="Gerhard D.S."/>
            <person name="Goodstein D."/>
            <person name="Graves T."/>
            <person name="Grigoriev I.V."/>
            <person name="Grimwood J."/>
            <person name="Kawashima T."/>
            <person name="Lindquist E."/>
            <person name="Lucas S.M."/>
            <person name="Mead P.E."/>
            <person name="Mitros T."/>
            <person name="Ogino H."/>
            <person name="Ohta Y."/>
            <person name="Poliakov A.V."/>
            <person name="Pollet N."/>
            <person name="Robert J."/>
            <person name="Salamov A."/>
            <person name="Sater A.K."/>
            <person name="Schmutz J."/>
            <person name="Terry A."/>
            <person name="Vize P.D."/>
            <person name="Warren W.C."/>
            <person name="Wells D."/>
            <person name="Wills A."/>
            <person name="Wilson R.K."/>
            <person name="Zimmerman L.B."/>
            <person name="Zorn A.M."/>
            <person name="Grainger R."/>
            <person name="Grammer T."/>
            <person name="Khokha M.K."/>
            <person name="Richardson P.M."/>
            <person name="Rokhsar D.S."/>
        </authorList>
    </citation>
    <scope>NUCLEOTIDE SEQUENCE [LARGE SCALE GENOMIC DNA]</scope>
    <source>
        <strain evidence="6">Nigerian</strain>
    </source>
</reference>
<evidence type="ECO:0000256" key="4">
    <source>
        <dbReference type="PROSITE-ProRule" id="PRU00221"/>
    </source>
</evidence>
<evidence type="ECO:0000313" key="6">
    <source>
        <dbReference type="EMBL" id="OCA19017.1"/>
    </source>
</evidence>
<dbReference type="InterPro" id="IPR020472">
    <property type="entry name" value="WD40_PAC1"/>
</dbReference>
<dbReference type="AlphaFoldDB" id="A0A1B8Y7P5"/>
<proteinExistence type="predicted"/>
<dbReference type="InterPro" id="IPR051075">
    <property type="entry name" value="SCF_subunit_WD-repeat"/>
</dbReference>
<dbReference type="Pfam" id="PF12937">
    <property type="entry name" value="F-box-like"/>
    <property type="match status" value="1"/>
</dbReference>
<dbReference type="InterPro" id="IPR019775">
    <property type="entry name" value="WD40_repeat_CS"/>
</dbReference>
<reference evidence="6" key="1">
    <citation type="submission" date="2009-11" db="EMBL/GenBank/DDBJ databases">
        <authorList>
            <consortium name="US DOE Joint Genome Institute (JGI-PGF)"/>
            <person name="Ottilar R."/>
            <person name="Schmutz J."/>
            <person name="Salamov A."/>
            <person name="Cheng J.F."/>
            <person name="Lucas S."/>
            <person name="Pitluck S."/>
            <person name="Gundlach H."/>
            <person name="Guo Y."/>
            <person name="Haberer G."/>
            <person name="Nasrallah J."/>
            <person name="Mayer K.F.X."/>
            <person name="van de Peer Y."/>
            <person name="Weigel D."/>
            <person name="Grigoriev I.V."/>
        </authorList>
    </citation>
    <scope>NUCLEOTIDE SEQUENCE</scope>
    <source>
        <strain evidence="6">Nigerian</strain>
    </source>
</reference>
<dbReference type="Pfam" id="PF00400">
    <property type="entry name" value="WD40"/>
    <property type="match status" value="2"/>
</dbReference>
<keyword evidence="3" id="KW-0833">Ubl conjugation pathway</keyword>
<evidence type="ECO:0000259" key="5">
    <source>
        <dbReference type="PROSITE" id="PS50181"/>
    </source>
</evidence>
<dbReference type="InterPro" id="IPR036322">
    <property type="entry name" value="WD40_repeat_dom_sf"/>
</dbReference>
<dbReference type="PRINTS" id="PR00320">
    <property type="entry name" value="GPROTEINBRPT"/>
</dbReference>
<dbReference type="EMBL" id="KV460392">
    <property type="protein sequence ID" value="OCA19017.1"/>
    <property type="molecule type" value="Genomic_DNA"/>
</dbReference>
<dbReference type="InterPro" id="IPR015943">
    <property type="entry name" value="WD40/YVTN_repeat-like_dom_sf"/>
</dbReference>
<sequence>MGCARQSRMEAGEPQDCTSWLPDELALRILSYLDAKDILQVAQTCQRWRELAEDEGLWQGKCKADGIEEPLHISTATGSRPRPWKSTYISLFLTNIRWPPVRFKCVTLDISKKDLNFTHWTFDGNEMVCIASGNAIKIWSAFTGKPIRALVGHTDEILTFRMRNHMIVSGSKDRTVKVWNAESGECIHTLGGHTGAVKCVNLHEKWAASGSCDGTIRIWDTETGRCLYNLSLHLQDIEYIHYDGRRLTSLNNGDVKIWDPETQRRLFFLPIPDGNIRHLELVKGTKLYLVTETGVATVWDLGTGRCLSTIGDLQSYMNRIVLEAGMFFSGCDRQHTALRNKKCVDNFKIEKFKRSFWLHGVRLCRNMGINGTGFGPAWDFQQVPLWNFDWNYLGLNRNVYHSYRLCVSGTKLICLIEEPGVRLKVLALGIAY</sequence>
<dbReference type="PANTHER" id="PTHR19872:SF9">
    <property type="entry name" value="UBIQUITIN-BINDING SDF UBIQUITIN LIGASE COMPLEX SUBUNIT"/>
    <property type="match status" value="1"/>
</dbReference>
<gene>
    <name evidence="6" type="ORF">XENTR_v90029944mg</name>
</gene>
<dbReference type="SUPFAM" id="SSF81383">
    <property type="entry name" value="F-box domain"/>
    <property type="match status" value="1"/>
</dbReference>
<evidence type="ECO:0000256" key="2">
    <source>
        <dbReference type="ARBA" id="ARBA00022737"/>
    </source>
</evidence>
<keyword evidence="1 4" id="KW-0853">WD repeat</keyword>
<dbReference type="PROSITE" id="PS00678">
    <property type="entry name" value="WD_REPEATS_1"/>
    <property type="match status" value="2"/>
</dbReference>